<comment type="caution">
    <text evidence="1">The sequence shown here is derived from an EMBL/GenBank/DDBJ whole genome shotgun (WGS) entry which is preliminary data.</text>
</comment>
<name>A0ABU7RAB1_9ACTN</name>
<reference evidence="1 2" key="1">
    <citation type="submission" date="2024-01" db="EMBL/GenBank/DDBJ databases">
        <title>Description of Olsenella sp. nov., isolated from pig feces.</title>
        <authorList>
            <person name="Chang Y.-H."/>
        </authorList>
    </citation>
    <scope>NUCLEOTIDE SEQUENCE [LARGE SCALE GENOMIC DNA]</scope>
    <source>
        <strain evidence="1 2">YH-ols2223</strain>
    </source>
</reference>
<dbReference type="InterPro" id="IPR021377">
    <property type="entry name" value="DUF3006"/>
</dbReference>
<protein>
    <submittedName>
        <fullName evidence="1">DUF3006 domain-containing protein</fullName>
    </submittedName>
</protein>
<dbReference type="Proteomes" id="UP001332931">
    <property type="component" value="Unassembled WGS sequence"/>
</dbReference>
<dbReference type="RefSeq" id="WP_330958317.1">
    <property type="nucleotide sequence ID" value="NZ_JAZGJQ010000005.1"/>
</dbReference>
<dbReference type="Pfam" id="PF11213">
    <property type="entry name" value="DUF3006"/>
    <property type="match status" value="1"/>
</dbReference>
<evidence type="ECO:0000313" key="1">
    <source>
        <dbReference type="EMBL" id="MEE6147549.1"/>
    </source>
</evidence>
<accession>A0ABU7RAB1</accession>
<keyword evidence="2" id="KW-1185">Reference proteome</keyword>
<sequence length="72" mass="8135">MERVIVDRFEGSFAVVEVGLGLMRNVPRAQLPTTTHEGDVLVFDGRIYRRDPGATGERANRLRGRVHRLFGN</sequence>
<proteinExistence type="predicted"/>
<evidence type="ECO:0000313" key="2">
    <source>
        <dbReference type="Proteomes" id="UP001332931"/>
    </source>
</evidence>
<dbReference type="EMBL" id="JAZGJQ010000005">
    <property type="protein sequence ID" value="MEE6147549.1"/>
    <property type="molecule type" value="Genomic_DNA"/>
</dbReference>
<organism evidence="1 2">
    <name type="scientific">Olsenella absiana</name>
    <dbReference type="NCBI Taxonomy" id="3115222"/>
    <lineage>
        <taxon>Bacteria</taxon>
        <taxon>Bacillati</taxon>
        <taxon>Actinomycetota</taxon>
        <taxon>Coriobacteriia</taxon>
        <taxon>Coriobacteriales</taxon>
        <taxon>Atopobiaceae</taxon>
        <taxon>Olsenella</taxon>
    </lineage>
</organism>
<gene>
    <name evidence="1" type="ORF">VXJ25_06065</name>
</gene>